<feature type="compositionally biased region" description="Polar residues" evidence="6">
    <location>
        <begin position="325"/>
        <end position="334"/>
    </location>
</feature>
<evidence type="ECO:0000259" key="8">
    <source>
        <dbReference type="PROSITE" id="PS51935"/>
    </source>
</evidence>
<feature type="compositionally biased region" description="Low complexity" evidence="6">
    <location>
        <begin position="97"/>
        <end position="106"/>
    </location>
</feature>
<feature type="domain" description="NlpC/P60" evidence="8">
    <location>
        <begin position="890"/>
        <end position="1006"/>
    </location>
</feature>
<dbReference type="GO" id="GO:0009253">
    <property type="term" value="P:peptidoglycan catabolic process"/>
    <property type="evidence" value="ECO:0007669"/>
    <property type="project" value="InterPro"/>
</dbReference>
<dbReference type="KEGG" id="bkr:AAFP32_05980"/>
<dbReference type="InterPro" id="IPR013207">
    <property type="entry name" value="LGFP"/>
</dbReference>
<comment type="similarity">
    <text evidence="2">Belongs to the N-acetylmuramoyl-L-alanine amidase 2 family.</text>
</comment>
<comment type="similarity">
    <text evidence="1">Belongs to the peptidase C40 family.</text>
</comment>
<evidence type="ECO:0000256" key="3">
    <source>
        <dbReference type="ARBA" id="ARBA00022670"/>
    </source>
</evidence>
<name>A0AAU7UPF6_9MICO</name>
<feature type="region of interest" description="Disordered" evidence="6">
    <location>
        <begin position="97"/>
        <end position="175"/>
    </location>
</feature>
<feature type="compositionally biased region" description="Basic and acidic residues" evidence="6">
    <location>
        <begin position="818"/>
        <end position="894"/>
    </location>
</feature>
<feature type="compositionally biased region" description="Polar residues" evidence="6">
    <location>
        <begin position="56"/>
        <end position="66"/>
    </location>
</feature>
<dbReference type="InterPro" id="IPR006619">
    <property type="entry name" value="PGRP_domain_met/bac"/>
</dbReference>
<dbReference type="SMART" id="SM00701">
    <property type="entry name" value="PGRP"/>
    <property type="match status" value="1"/>
</dbReference>
<dbReference type="AlphaFoldDB" id="A0AAU7UPF6"/>
<feature type="compositionally biased region" description="Low complexity" evidence="6">
    <location>
        <begin position="115"/>
        <end position="140"/>
    </location>
</feature>
<feature type="region of interest" description="Disordered" evidence="6">
    <location>
        <begin position="44"/>
        <end position="66"/>
    </location>
</feature>
<keyword evidence="5" id="KW-0788">Thiol protease</keyword>
<dbReference type="GO" id="GO:0008745">
    <property type="term" value="F:N-acetylmuramoyl-L-alanine amidase activity"/>
    <property type="evidence" value="ECO:0007669"/>
    <property type="project" value="InterPro"/>
</dbReference>
<feature type="chain" id="PRO_5043806557" evidence="7">
    <location>
        <begin position="30"/>
        <end position="1007"/>
    </location>
</feature>
<dbReference type="SUPFAM" id="SSF55846">
    <property type="entry name" value="N-acetylmuramoyl-L-alanine amidase-like"/>
    <property type="match status" value="1"/>
</dbReference>
<dbReference type="EMBL" id="CP158281">
    <property type="protein sequence ID" value="XBV90273.1"/>
    <property type="molecule type" value="Genomic_DNA"/>
</dbReference>
<dbReference type="PANTHER" id="PTHR11022:SF41">
    <property type="entry name" value="PEPTIDOGLYCAN-RECOGNITION PROTEIN LC-RELATED"/>
    <property type="match status" value="1"/>
</dbReference>
<keyword evidence="4" id="KW-0378">Hydrolase</keyword>
<dbReference type="GO" id="GO:0008270">
    <property type="term" value="F:zinc ion binding"/>
    <property type="evidence" value="ECO:0007669"/>
    <property type="project" value="InterPro"/>
</dbReference>
<feature type="signal peptide" evidence="7">
    <location>
        <begin position="1"/>
        <end position="29"/>
    </location>
</feature>
<evidence type="ECO:0000256" key="1">
    <source>
        <dbReference type="ARBA" id="ARBA00007074"/>
    </source>
</evidence>
<dbReference type="RefSeq" id="WP_350271045.1">
    <property type="nucleotide sequence ID" value="NZ_CP158281.1"/>
</dbReference>
<accession>A0AAU7UPF6</accession>
<feature type="compositionally biased region" description="Basic and acidic residues" evidence="6">
    <location>
        <begin position="141"/>
        <end position="165"/>
    </location>
</feature>
<dbReference type="InterPro" id="IPR038765">
    <property type="entry name" value="Papain-like_cys_pep_sf"/>
</dbReference>
<protein>
    <submittedName>
        <fullName evidence="9">NlpC/P60 family protein</fullName>
    </submittedName>
</protein>
<keyword evidence="3" id="KW-0645">Protease</keyword>
<dbReference type="InterPro" id="IPR036505">
    <property type="entry name" value="Amidase/PGRP_sf"/>
</dbReference>
<keyword evidence="7" id="KW-0732">Signal</keyword>
<dbReference type="Pfam" id="PF08310">
    <property type="entry name" value="LGFP"/>
    <property type="match status" value="2"/>
</dbReference>
<evidence type="ECO:0000256" key="6">
    <source>
        <dbReference type="SAM" id="MobiDB-lite"/>
    </source>
</evidence>
<proteinExistence type="inferred from homology"/>
<feature type="region of interest" description="Disordered" evidence="6">
    <location>
        <begin position="283"/>
        <end position="361"/>
    </location>
</feature>
<dbReference type="InterPro" id="IPR015510">
    <property type="entry name" value="PGRP"/>
</dbReference>
<evidence type="ECO:0000313" key="9">
    <source>
        <dbReference type="EMBL" id="XBV90273.1"/>
    </source>
</evidence>
<sequence length="1007" mass="106205">MKLLLPTVAGCASVALVGTLAVTAPTAFAASTEPEVTQEALSVSEDGLNVPGARASSDSSANVANQSATSNLPNIFKSQTAVASTRVPATVNVSSGASAVGASTGSINPVSTGLSSPEGGSEASAPAESASKAAPSAPADESGKQDSATKDEKSKGAESSDKSGDSDDISGSVRQKTEDGVNIALISDVLDVPTNNPSLVGFTFSESQSNIRIQVRVKSGSEWGSWDSLDEDRQDESKNRGSEPFTINHASGVQMRILGDKAPSDAELVLVDPKRDANDAAAVAENDPVQIEPQSSNPSEGVGGSSPAASDDSTVETVAAPGQAEVSNQNYVPDSSSVTTVAKSKKVPKPKIGSRSSWGAKSYSGSPDYASGIKQAVIHHTDGSNSYSAEDVPAILRGIQSFHQKGRGWNDIGYNILADKYGRLWQGRGGDINKAVIGAHTAGHNTGTVGISVMGSFDTKAPPKKTRDAVAAAIAWKFSLNNVKAGKSTIVGHRNLGTTACPGDAFYAKFGEIRSTVSDVMKSGDLPSDKKKDDSKKDDKKKDDSKKDDSKKDDSKKDDKKKDDSKKDDSKKDDSKKDDKKKDDSKKDDSKKDDSKKDDGKTATPKPKTEIEKYAADHAKELGKATGKEHDLKGVDGARARAYEKGNVYWSKKTGAYHLSGAIKNSYKGDVVTQLGLPTSKEKGGLKDGGAAQSFQKGNIYWSKDTGAHYTTGTLLKYWGDKGTVKGHLGYPESDPVYKDGRGEQLFEGARLVWAEGYGTTEFSPTGTIDGGVVDTNGPGDPDDAKASGGADESAPPGDNATDGGSAADSGEGSTDDTDAKGDDKDSKDDKSKDDKSKDDKSKDDKSKDDDKPKSDKPKDDKKDKDEKSKDEKSKDDKKDDKPSKAEKIQAQRDSIVKEAKAHLGVRYVWGGTSPTRGWDCSGYTQYVYGKHGINLPRTTSQQRNAGTVIPASEAKAGDMIWIPGHIGIISETKGQMYDAGSTRTNTTKRSYSWMLNRGAKVIRVVG</sequence>
<feature type="compositionally biased region" description="Basic and acidic residues" evidence="6">
    <location>
        <begin position="527"/>
        <end position="617"/>
    </location>
</feature>
<feature type="compositionally biased region" description="Low complexity" evidence="6">
    <location>
        <begin position="798"/>
        <end position="813"/>
    </location>
</feature>
<dbReference type="InterPro" id="IPR002502">
    <property type="entry name" value="Amidase_domain"/>
</dbReference>
<dbReference type="Gene3D" id="3.90.1720.10">
    <property type="entry name" value="endopeptidase domain like (from Nostoc punctiforme)"/>
    <property type="match status" value="1"/>
</dbReference>
<dbReference type="GO" id="GO:0008234">
    <property type="term" value="F:cysteine-type peptidase activity"/>
    <property type="evidence" value="ECO:0007669"/>
    <property type="project" value="UniProtKB-KW"/>
</dbReference>
<dbReference type="Pfam" id="PF01510">
    <property type="entry name" value="Amidase_2"/>
    <property type="match status" value="1"/>
</dbReference>
<dbReference type="PANTHER" id="PTHR11022">
    <property type="entry name" value="PEPTIDOGLYCAN RECOGNITION PROTEIN"/>
    <property type="match status" value="1"/>
</dbReference>
<dbReference type="CDD" id="cd06583">
    <property type="entry name" value="PGRP"/>
    <property type="match status" value="1"/>
</dbReference>
<dbReference type="Gene3D" id="3.40.80.10">
    <property type="entry name" value="Peptidoglycan recognition protein-like"/>
    <property type="match status" value="1"/>
</dbReference>
<feature type="region of interest" description="Disordered" evidence="6">
    <location>
        <begin position="217"/>
        <end position="247"/>
    </location>
</feature>
<evidence type="ECO:0000256" key="2">
    <source>
        <dbReference type="ARBA" id="ARBA00007553"/>
    </source>
</evidence>
<dbReference type="PROSITE" id="PS51935">
    <property type="entry name" value="NLPC_P60"/>
    <property type="match status" value="1"/>
</dbReference>
<organism evidence="9">
    <name type="scientific">Brevibacterium koreense</name>
    <dbReference type="NCBI Taxonomy" id="3140787"/>
    <lineage>
        <taxon>Bacteria</taxon>
        <taxon>Bacillati</taxon>
        <taxon>Actinomycetota</taxon>
        <taxon>Actinomycetes</taxon>
        <taxon>Micrococcales</taxon>
        <taxon>Brevibacteriaceae</taxon>
        <taxon>Brevibacterium</taxon>
    </lineage>
</organism>
<feature type="region of interest" description="Disordered" evidence="6">
    <location>
        <begin position="760"/>
        <end position="894"/>
    </location>
</feature>
<dbReference type="GO" id="GO:0006508">
    <property type="term" value="P:proteolysis"/>
    <property type="evidence" value="ECO:0007669"/>
    <property type="project" value="UniProtKB-KW"/>
</dbReference>
<dbReference type="Pfam" id="PF00877">
    <property type="entry name" value="NLPC_P60"/>
    <property type="match status" value="1"/>
</dbReference>
<feature type="region of interest" description="Disordered" evidence="6">
    <location>
        <begin position="520"/>
        <end position="617"/>
    </location>
</feature>
<reference evidence="9" key="1">
    <citation type="submission" date="2024-06" db="EMBL/GenBank/DDBJ databases">
        <title>Brevibacterium koreense sp. nov., isolated from jogae-jeotgal, a Korean fermented seafood.</title>
        <authorList>
            <person name="Whon T.W."/>
            <person name="Nam S."/>
            <person name="Kim Y."/>
        </authorList>
    </citation>
    <scope>NUCLEOTIDE SEQUENCE</scope>
    <source>
        <strain evidence="9">CBA3109</strain>
    </source>
</reference>
<evidence type="ECO:0000256" key="5">
    <source>
        <dbReference type="ARBA" id="ARBA00022807"/>
    </source>
</evidence>
<evidence type="ECO:0000256" key="7">
    <source>
        <dbReference type="SAM" id="SignalP"/>
    </source>
</evidence>
<dbReference type="SUPFAM" id="SSF54001">
    <property type="entry name" value="Cysteine proteinases"/>
    <property type="match status" value="1"/>
</dbReference>
<gene>
    <name evidence="9" type="ORF">AAFP32_05980</name>
</gene>
<dbReference type="InterPro" id="IPR000064">
    <property type="entry name" value="NLP_P60_dom"/>
</dbReference>
<dbReference type="SMART" id="SM00644">
    <property type="entry name" value="Ami_2"/>
    <property type="match status" value="1"/>
</dbReference>
<feature type="compositionally biased region" description="Polar residues" evidence="6">
    <location>
        <begin position="307"/>
        <end position="316"/>
    </location>
</feature>
<evidence type="ECO:0000256" key="4">
    <source>
        <dbReference type="ARBA" id="ARBA00022801"/>
    </source>
</evidence>